<evidence type="ECO:0000256" key="7">
    <source>
        <dbReference type="SAM" id="SignalP"/>
    </source>
</evidence>
<keyword evidence="3" id="KW-0964">Secreted</keyword>
<dbReference type="Gene3D" id="1.20.1250.10">
    <property type="match status" value="1"/>
</dbReference>
<dbReference type="SMART" id="SM00076">
    <property type="entry name" value="IFabd"/>
    <property type="match status" value="1"/>
</dbReference>
<dbReference type="PANTHER" id="PTHR11691:SF61">
    <property type="entry name" value="INTERFERON-DELTA-4"/>
    <property type="match status" value="1"/>
</dbReference>
<accession>A0A8C3YIC9</accession>
<proteinExistence type="inferred from homology"/>
<reference evidence="8" key="1">
    <citation type="submission" date="2025-08" db="UniProtKB">
        <authorList>
            <consortium name="Ensembl"/>
        </authorList>
    </citation>
    <scope>IDENTIFICATION</scope>
</reference>
<dbReference type="PANTHER" id="PTHR11691">
    <property type="entry name" value="TYPE I INTERFERON"/>
    <property type="match status" value="1"/>
</dbReference>
<keyword evidence="9" id="KW-1185">Reference proteome</keyword>
<name>A0A8C3YIC9_9CETA</name>
<keyword evidence="7" id="KW-0732">Signal</keyword>
<feature type="signal peptide" evidence="7">
    <location>
        <begin position="1"/>
        <end position="22"/>
    </location>
</feature>
<dbReference type="GO" id="GO:0005125">
    <property type="term" value="F:cytokine activity"/>
    <property type="evidence" value="ECO:0007669"/>
    <property type="project" value="UniProtKB-KW"/>
</dbReference>
<evidence type="ECO:0000313" key="9">
    <source>
        <dbReference type="Proteomes" id="UP000694540"/>
    </source>
</evidence>
<feature type="chain" id="PRO_5034564812" evidence="7">
    <location>
        <begin position="23"/>
        <end position="170"/>
    </location>
</feature>
<evidence type="ECO:0000256" key="3">
    <source>
        <dbReference type="ARBA" id="ARBA00022525"/>
    </source>
</evidence>
<keyword evidence="5" id="KW-1015">Disulfide bond</keyword>
<dbReference type="PROSITE" id="PS00252">
    <property type="entry name" value="INTERFERON_A_B_D"/>
    <property type="match status" value="1"/>
</dbReference>
<comment type="subcellular location">
    <subcellularLocation>
        <location evidence="1">Secreted</location>
    </subcellularLocation>
</comment>
<organism evidence="8 9">
    <name type="scientific">Catagonus wagneri</name>
    <name type="common">Chacoan peccary</name>
    <dbReference type="NCBI Taxonomy" id="51154"/>
    <lineage>
        <taxon>Eukaryota</taxon>
        <taxon>Metazoa</taxon>
        <taxon>Chordata</taxon>
        <taxon>Craniata</taxon>
        <taxon>Vertebrata</taxon>
        <taxon>Euteleostomi</taxon>
        <taxon>Mammalia</taxon>
        <taxon>Eutheria</taxon>
        <taxon>Laurasiatheria</taxon>
        <taxon>Artiodactyla</taxon>
        <taxon>Suina</taxon>
        <taxon>Tayassuidae</taxon>
        <taxon>Catagonus</taxon>
    </lineage>
</organism>
<reference evidence="8" key="2">
    <citation type="submission" date="2025-09" db="UniProtKB">
        <authorList>
            <consortium name="Ensembl"/>
        </authorList>
    </citation>
    <scope>IDENTIFICATION</scope>
</reference>
<keyword evidence="2 6" id="KW-0202">Cytokine</keyword>
<dbReference type="GeneTree" id="ENSGT01000000214430"/>
<evidence type="ECO:0000256" key="4">
    <source>
        <dbReference type="ARBA" id="ARBA00023118"/>
    </source>
</evidence>
<dbReference type="Proteomes" id="UP000694540">
    <property type="component" value="Unplaced"/>
</dbReference>
<keyword evidence="4 6" id="KW-0051">Antiviral defense</keyword>
<evidence type="ECO:0000313" key="8">
    <source>
        <dbReference type="Ensembl" id="ENSCWAP00000017089.1"/>
    </source>
</evidence>
<dbReference type="SUPFAM" id="SSF47266">
    <property type="entry name" value="4-helical cytokines"/>
    <property type="match status" value="1"/>
</dbReference>
<dbReference type="GO" id="GO:0005615">
    <property type="term" value="C:extracellular space"/>
    <property type="evidence" value="ECO:0007669"/>
    <property type="project" value="UniProtKB-KW"/>
</dbReference>
<dbReference type="AlphaFoldDB" id="A0A8C3YIC9"/>
<dbReference type="PRINTS" id="PR00266">
    <property type="entry name" value="INTERFERONAB"/>
</dbReference>
<evidence type="ECO:0000256" key="5">
    <source>
        <dbReference type="ARBA" id="ARBA00023157"/>
    </source>
</evidence>
<protein>
    <submittedName>
        <fullName evidence="8">Uncharacterized protein</fullName>
    </submittedName>
</protein>
<dbReference type="GO" id="GO:0051607">
    <property type="term" value="P:defense response to virus"/>
    <property type="evidence" value="ECO:0007669"/>
    <property type="project" value="UniProtKB-KW"/>
</dbReference>
<dbReference type="InterPro" id="IPR000471">
    <property type="entry name" value="Interferon_alpha/beta/delta"/>
</dbReference>
<dbReference type="GO" id="GO:0005126">
    <property type="term" value="F:cytokine receptor binding"/>
    <property type="evidence" value="ECO:0007669"/>
    <property type="project" value="InterPro"/>
</dbReference>
<evidence type="ECO:0000256" key="1">
    <source>
        <dbReference type="ARBA" id="ARBA00004613"/>
    </source>
</evidence>
<evidence type="ECO:0000256" key="6">
    <source>
        <dbReference type="RuleBase" id="RU000436"/>
    </source>
</evidence>
<dbReference type="InterPro" id="IPR009079">
    <property type="entry name" value="4_helix_cytokine-like_core"/>
</dbReference>
<dbReference type="Pfam" id="PF00143">
    <property type="entry name" value="Interferon"/>
    <property type="match status" value="1"/>
</dbReference>
<evidence type="ECO:0000256" key="2">
    <source>
        <dbReference type="ARBA" id="ARBA00022514"/>
    </source>
</evidence>
<dbReference type="Ensembl" id="ENSCWAT00000018527.1">
    <property type="protein sequence ID" value="ENSCWAP00000017089.1"/>
    <property type="gene ID" value="ENSCWAG00000013210.1"/>
</dbReference>
<sequence length="170" mass="20092">MVQIYLVVAGVMLCSIPICSLGQNLSGILSQEKGEVSTYLRRMKRIPSQLCLKERTYFKFPWKQENNTPMQITQDACYQHLILQQIINLFNTEDSRAVWNNTLLDQLLSRLDYSLEQWKQMEEDSLSCPYLEIVVRKYFQSIHHYLKEKKYSLCAWEVVRVKIEVCLSLM</sequence>
<comment type="similarity">
    <text evidence="6">Belongs to the alpha/beta interferon family.</text>
</comment>